<organism evidence="7 8">
    <name type="scientific">Frondihabitans cladoniiphilus</name>
    <dbReference type="NCBI Taxonomy" id="715785"/>
    <lineage>
        <taxon>Bacteria</taxon>
        <taxon>Bacillati</taxon>
        <taxon>Actinomycetota</taxon>
        <taxon>Actinomycetes</taxon>
        <taxon>Micrococcales</taxon>
        <taxon>Microbacteriaceae</taxon>
        <taxon>Frondihabitans</taxon>
    </lineage>
</organism>
<dbReference type="InterPro" id="IPR050194">
    <property type="entry name" value="Glycosyltransferase_grp1"/>
</dbReference>
<dbReference type="PANTHER" id="PTHR45947">
    <property type="entry name" value="SULFOQUINOVOSYL TRANSFERASE SQD2"/>
    <property type="match status" value="1"/>
</dbReference>
<proteinExistence type="predicted"/>
<dbReference type="EMBL" id="BAABLM010000001">
    <property type="protein sequence ID" value="GAA4664028.1"/>
    <property type="molecule type" value="Genomic_DNA"/>
</dbReference>
<dbReference type="SUPFAM" id="SSF53756">
    <property type="entry name" value="UDP-Glycosyltransferase/glycogen phosphorylase"/>
    <property type="match status" value="1"/>
</dbReference>
<dbReference type="InterPro" id="IPR001296">
    <property type="entry name" value="Glyco_trans_1"/>
</dbReference>
<dbReference type="Proteomes" id="UP001501295">
    <property type="component" value="Unassembled WGS sequence"/>
</dbReference>
<evidence type="ECO:0000313" key="7">
    <source>
        <dbReference type="EMBL" id="GAA4664028.1"/>
    </source>
</evidence>
<feature type="domain" description="Glycosyltransferase subfamily 4-like N-terminal" evidence="6">
    <location>
        <begin position="14"/>
        <end position="175"/>
    </location>
</feature>
<keyword evidence="3" id="KW-0808">Transferase</keyword>
<accession>A0ABP8VHC6</accession>
<keyword evidence="2" id="KW-0328">Glycosyltransferase</keyword>
<feature type="domain" description="Glycosyl transferase family 1" evidence="5">
    <location>
        <begin position="192"/>
        <end position="346"/>
    </location>
</feature>
<reference evidence="8" key="1">
    <citation type="journal article" date="2019" name="Int. J. Syst. Evol. Microbiol.">
        <title>The Global Catalogue of Microorganisms (GCM) 10K type strain sequencing project: providing services to taxonomists for standard genome sequencing and annotation.</title>
        <authorList>
            <consortium name="The Broad Institute Genomics Platform"/>
            <consortium name="The Broad Institute Genome Sequencing Center for Infectious Disease"/>
            <person name="Wu L."/>
            <person name="Ma J."/>
        </authorList>
    </citation>
    <scope>NUCLEOTIDE SEQUENCE [LARGE SCALE GENOMIC DNA]</scope>
    <source>
        <strain evidence="8">JCM 18956</strain>
    </source>
</reference>
<protein>
    <recommendedName>
        <fullName evidence="1">D-inositol 3-phosphate glycosyltransferase</fullName>
    </recommendedName>
</protein>
<dbReference type="PANTHER" id="PTHR45947:SF3">
    <property type="entry name" value="SULFOQUINOVOSYL TRANSFERASE SQD2"/>
    <property type="match status" value="1"/>
</dbReference>
<evidence type="ECO:0000256" key="3">
    <source>
        <dbReference type="ARBA" id="ARBA00022679"/>
    </source>
</evidence>
<keyword evidence="8" id="KW-1185">Reference proteome</keyword>
<dbReference type="Pfam" id="PF13439">
    <property type="entry name" value="Glyco_transf_4"/>
    <property type="match status" value="1"/>
</dbReference>
<dbReference type="Pfam" id="PF00534">
    <property type="entry name" value="Glycos_transf_1"/>
    <property type="match status" value="1"/>
</dbReference>
<dbReference type="Gene3D" id="3.40.50.2000">
    <property type="entry name" value="Glycogen Phosphorylase B"/>
    <property type="match status" value="2"/>
</dbReference>
<name>A0ABP8VHC6_9MICO</name>
<evidence type="ECO:0000259" key="5">
    <source>
        <dbReference type="Pfam" id="PF00534"/>
    </source>
</evidence>
<dbReference type="InterPro" id="IPR028098">
    <property type="entry name" value="Glyco_trans_4-like_N"/>
</dbReference>
<evidence type="ECO:0000256" key="1">
    <source>
        <dbReference type="ARBA" id="ARBA00021292"/>
    </source>
</evidence>
<dbReference type="CDD" id="cd03814">
    <property type="entry name" value="GT4-like"/>
    <property type="match status" value="1"/>
</dbReference>
<gene>
    <name evidence="7" type="ORF">GCM10025780_00950</name>
</gene>
<evidence type="ECO:0000313" key="8">
    <source>
        <dbReference type="Proteomes" id="UP001501295"/>
    </source>
</evidence>
<feature type="region of interest" description="Disordered" evidence="4">
    <location>
        <begin position="379"/>
        <end position="407"/>
    </location>
</feature>
<sequence>MRVAIVTESFLPTVSGVTTSVLRILDHLALRGHEAMVIAPAGDGPSHYAGFPVHRMPAVAYRQFPVGIPGPQMTSLIAAFAPDVVHAASPFVLGAQAIVVAERLGIPSVAVFQTDMARYAARNGFGAASAALVWKIVRRVHAGATLTLVPSEASRRDLERAGVDRLARWGRGVDSVRYHPNRRSSPAALELRDQLALPSEVIVGYVGRLAAEKELTRLAALRGQRGIRLVVVGDGPDRRMLGRRLAALDPTFLGALHGDDLATAYAALDVFVHPGTLETFGQTLQEAHAAGLPVVAPAAGGPLDLVRHGVDGFLFDPRHDHSLRRAVRTLVADPALRARFGEAGRRVVLDRTWEHVCDELLGHYAAVVGLAVSPPRQRAGVTGAARTPATLSDGSGAGPTRSGRGSR</sequence>
<dbReference type="RefSeq" id="WP_345371960.1">
    <property type="nucleotide sequence ID" value="NZ_BAABLM010000001.1"/>
</dbReference>
<evidence type="ECO:0000256" key="2">
    <source>
        <dbReference type="ARBA" id="ARBA00022676"/>
    </source>
</evidence>
<comment type="caution">
    <text evidence="7">The sequence shown here is derived from an EMBL/GenBank/DDBJ whole genome shotgun (WGS) entry which is preliminary data.</text>
</comment>
<evidence type="ECO:0000256" key="4">
    <source>
        <dbReference type="SAM" id="MobiDB-lite"/>
    </source>
</evidence>
<evidence type="ECO:0000259" key="6">
    <source>
        <dbReference type="Pfam" id="PF13439"/>
    </source>
</evidence>